<sequence length="182" mass="20343">MKKIWQLVFNDFLSNVAIQSFDVYTIWYIAQITKDQRLVALFGSVGIINVLLSPIGGVFADNYPRDKIIKVTSVIRSFGFLVFLIFVLVLHDIRYLVVSLSFLLSLLGAFYTPAIQAIVPNISQTDDELFSNNTYVSTANQLASITGAGVGGILIMIVRPRLVYLMITILIIMATLFIIFLK</sequence>
<dbReference type="RefSeq" id="WP_249512855.1">
    <property type="nucleotide sequence ID" value="NZ_CP093365.1"/>
</dbReference>
<protein>
    <submittedName>
        <fullName evidence="7">MFS transporter</fullName>
    </submittedName>
</protein>
<dbReference type="PANTHER" id="PTHR23513:SF6">
    <property type="entry name" value="MAJOR FACILITATOR SUPERFAMILY ASSOCIATED DOMAIN-CONTAINING PROTEIN"/>
    <property type="match status" value="1"/>
</dbReference>
<feature type="transmembrane region" description="Helical" evidence="6">
    <location>
        <begin position="97"/>
        <end position="119"/>
    </location>
</feature>
<dbReference type="InterPro" id="IPR011701">
    <property type="entry name" value="MFS"/>
</dbReference>
<dbReference type="Pfam" id="PF07690">
    <property type="entry name" value="MFS_1"/>
    <property type="match status" value="1"/>
</dbReference>
<evidence type="ECO:0000313" key="7">
    <source>
        <dbReference type="EMBL" id="UQS83670.1"/>
    </source>
</evidence>
<dbReference type="Proteomes" id="UP000831947">
    <property type="component" value="Chromosome"/>
</dbReference>
<dbReference type="EMBL" id="CP093365">
    <property type="protein sequence ID" value="UQS83670.1"/>
    <property type="molecule type" value="Genomic_DNA"/>
</dbReference>
<evidence type="ECO:0000256" key="5">
    <source>
        <dbReference type="ARBA" id="ARBA00023136"/>
    </source>
</evidence>
<keyword evidence="4 6" id="KW-1133">Transmembrane helix</keyword>
<feature type="transmembrane region" description="Helical" evidence="6">
    <location>
        <begin position="68"/>
        <end position="90"/>
    </location>
</feature>
<dbReference type="PANTHER" id="PTHR23513">
    <property type="entry name" value="INTEGRAL MEMBRANE EFFLUX PROTEIN-RELATED"/>
    <property type="match status" value="1"/>
</dbReference>
<evidence type="ECO:0000256" key="1">
    <source>
        <dbReference type="ARBA" id="ARBA00004651"/>
    </source>
</evidence>
<comment type="subcellular location">
    <subcellularLocation>
        <location evidence="1">Cell membrane</location>
        <topology evidence="1">Multi-pass membrane protein</topology>
    </subcellularLocation>
</comment>
<feature type="transmembrane region" description="Helical" evidence="6">
    <location>
        <begin position="37"/>
        <end position="56"/>
    </location>
</feature>
<name>A0ABY4PDM0_9LACO</name>
<evidence type="ECO:0000256" key="4">
    <source>
        <dbReference type="ARBA" id="ARBA00022989"/>
    </source>
</evidence>
<keyword evidence="5 6" id="KW-0472">Membrane</keyword>
<evidence type="ECO:0000256" key="3">
    <source>
        <dbReference type="ARBA" id="ARBA00022692"/>
    </source>
</evidence>
<dbReference type="InterPro" id="IPR036259">
    <property type="entry name" value="MFS_trans_sf"/>
</dbReference>
<proteinExistence type="predicted"/>
<gene>
    <name evidence="7" type="ORF">MOO47_00260</name>
</gene>
<evidence type="ECO:0000313" key="8">
    <source>
        <dbReference type="Proteomes" id="UP000831947"/>
    </source>
</evidence>
<accession>A0ABY4PDM0</accession>
<feature type="transmembrane region" description="Helical" evidence="6">
    <location>
        <begin position="162"/>
        <end position="181"/>
    </location>
</feature>
<dbReference type="SUPFAM" id="SSF103473">
    <property type="entry name" value="MFS general substrate transporter"/>
    <property type="match status" value="1"/>
</dbReference>
<keyword evidence="2" id="KW-1003">Cell membrane</keyword>
<keyword evidence="3 6" id="KW-0812">Transmembrane</keyword>
<evidence type="ECO:0000256" key="6">
    <source>
        <dbReference type="SAM" id="Phobius"/>
    </source>
</evidence>
<keyword evidence="8" id="KW-1185">Reference proteome</keyword>
<evidence type="ECO:0000256" key="2">
    <source>
        <dbReference type="ARBA" id="ARBA00022475"/>
    </source>
</evidence>
<organism evidence="7 8">
    <name type="scientific">Bombilactobacillus thymidiniphilus</name>
    <dbReference type="NCBI Taxonomy" id="2923363"/>
    <lineage>
        <taxon>Bacteria</taxon>
        <taxon>Bacillati</taxon>
        <taxon>Bacillota</taxon>
        <taxon>Bacilli</taxon>
        <taxon>Lactobacillales</taxon>
        <taxon>Lactobacillaceae</taxon>
        <taxon>Bombilactobacillus</taxon>
    </lineage>
</organism>
<dbReference type="Gene3D" id="1.20.1250.20">
    <property type="entry name" value="MFS general substrate transporter like domains"/>
    <property type="match status" value="1"/>
</dbReference>
<reference evidence="7 8" key="1">
    <citation type="journal article" date="2022" name="Int. J. Syst. Evol. Microbiol.">
        <title>Apilactobacillus apisilvae sp. nov., Nicolia spurrieriana gen. nov. sp. nov., Bombilactobacillus folatiphilus sp. nov. and Bombilactobacillus thymidiniphilus sp. nov., four new lactic acid bacterial isolates from stingless bees Tetragonula carbonaria and Austroplebeia australis.</title>
        <authorList>
            <person name="Oliphant S.A."/>
            <person name="Watson-Haigh N.S."/>
            <person name="Sumby K.M."/>
            <person name="Gardner J."/>
            <person name="Groom S."/>
            <person name="Jiranek V."/>
        </authorList>
    </citation>
    <scope>NUCLEOTIDE SEQUENCE [LARGE SCALE GENOMIC DNA]</scope>
    <source>
        <strain evidence="7 8">SG4_A1</strain>
    </source>
</reference>
<feature type="transmembrane region" description="Helical" evidence="6">
    <location>
        <begin position="139"/>
        <end position="157"/>
    </location>
</feature>